<protein>
    <submittedName>
        <fullName evidence="1">CRISPR-associated protein Csd1</fullName>
    </submittedName>
</protein>
<dbReference type="Pfam" id="PF09709">
    <property type="entry name" value="Cas_Csd1"/>
    <property type="match status" value="1"/>
</dbReference>
<name>A0A840BYW4_9HYPH</name>
<dbReference type="AlphaFoldDB" id="A0A840BYW4"/>
<organism evidence="1 2">
    <name type="scientific">Chelatococcus caeni</name>
    <dbReference type="NCBI Taxonomy" id="1348468"/>
    <lineage>
        <taxon>Bacteria</taxon>
        <taxon>Pseudomonadati</taxon>
        <taxon>Pseudomonadota</taxon>
        <taxon>Alphaproteobacteria</taxon>
        <taxon>Hyphomicrobiales</taxon>
        <taxon>Chelatococcaceae</taxon>
        <taxon>Chelatococcus</taxon>
    </lineage>
</organism>
<accession>A0A840BYW4</accession>
<proteinExistence type="predicted"/>
<dbReference type="EMBL" id="JACIEN010000003">
    <property type="protein sequence ID" value="MBB4018150.1"/>
    <property type="molecule type" value="Genomic_DNA"/>
</dbReference>
<evidence type="ECO:0000313" key="1">
    <source>
        <dbReference type="EMBL" id="MBB4018150.1"/>
    </source>
</evidence>
<dbReference type="InterPro" id="IPR010144">
    <property type="entry name" value="CRISPR-assoc_prot_Csd1-typ"/>
</dbReference>
<dbReference type="NCBIfam" id="TIGR01863">
    <property type="entry name" value="cas_Csd1"/>
    <property type="match status" value="1"/>
</dbReference>
<dbReference type="RefSeq" id="WP_183317170.1">
    <property type="nucleotide sequence ID" value="NZ_JACIEN010000003.1"/>
</dbReference>
<comment type="caution">
    <text evidence="1">The sequence shown here is derived from an EMBL/GenBank/DDBJ whole genome shotgun (WGS) entry which is preliminary data.</text>
</comment>
<dbReference type="Proteomes" id="UP000577362">
    <property type="component" value="Unassembled WGS sequence"/>
</dbReference>
<reference evidence="1 2" key="1">
    <citation type="submission" date="2020-08" db="EMBL/GenBank/DDBJ databases">
        <title>Genomic Encyclopedia of Type Strains, Phase IV (KMG-IV): sequencing the most valuable type-strain genomes for metagenomic binning, comparative biology and taxonomic classification.</title>
        <authorList>
            <person name="Goeker M."/>
        </authorList>
    </citation>
    <scope>NUCLEOTIDE SEQUENCE [LARGE SCALE GENOMIC DNA]</scope>
    <source>
        <strain evidence="1 2">DSM 103737</strain>
    </source>
</reference>
<dbReference type="CDD" id="cd09757">
    <property type="entry name" value="Cas8c_I-C"/>
    <property type="match status" value="1"/>
</dbReference>
<evidence type="ECO:0000313" key="2">
    <source>
        <dbReference type="Proteomes" id="UP000577362"/>
    </source>
</evidence>
<keyword evidence="2" id="KW-1185">Reference proteome</keyword>
<gene>
    <name evidence="1" type="ORF">GGR16_003184</name>
</gene>
<sequence length="587" mass="65113">MSILASLAKAYDRLPNVPPFGFSTEKIGFVISLNEDGSVASVTDLRDGTGKKKVPRLMQVPASFKRPGTTPRPFFLWDNTAFVLGVSATEGKDAQRRQNAFRDAHRRILSGVSDPGLRALSRFLDGWSPDLFASPLWPDEMKDQNLVFAMERERRQHVYLHDRPAARDLWSEIAAKWKEVPGKEAGEGVCLVTGNFGPIARTHAAIKGVWGAQTAGASIVSFNEEAYESYGHIQGDNAPVSEAAAFKYATALNAFLADDRHRIQIGDASTVFWADASDAQVAEAAESFFNAWFASQPDEGIEAGKVGDALGRMRRGIPLKDIEPKLAEGVRFYVLGLAPNAARLSIRFWLEDDFGRLAGNYARFVSDMAIEPPPRDGYPPLWRYLAETAVLGKRENVPPNLAGEWMRAILTGTPYPLTLLATVLMRIRADGEINALRAGMLRALLVRNFKREKEAPVALDIKNKDPAYLLGRLFAALERMQEVALGTVKASIRDKFYGAASATPQRVFPLLLRLHQHHRDKAEKGDKPRLAGYFANQIAEIMVELPPTFPATLSLLDQGKFALGYYHQFYRRKADQDLEETLEEAAQ</sequence>